<evidence type="ECO:0000313" key="1">
    <source>
        <dbReference type="EMBL" id="MBD3716226.1"/>
    </source>
</evidence>
<accession>A0A927DQJ0</accession>
<proteinExistence type="predicted"/>
<evidence type="ECO:0000313" key="2">
    <source>
        <dbReference type="Proteomes" id="UP000639195"/>
    </source>
</evidence>
<dbReference type="EMBL" id="JACXSW010000013">
    <property type="protein sequence ID" value="MBD3716226.1"/>
    <property type="molecule type" value="Genomic_DNA"/>
</dbReference>
<sequence length="54" mass="5904">MKRGGEYDEVYRKIVLPTLLFCDAGSVWLARLMAGRQQENSGGTDAVGSDVNDL</sequence>
<reference evidence="1" key="1">
    <citation type="submission" date="2020-07" db="EMBL/GenBank/DDBJ databases">
        <title>Clinical and genomic characterization of carbapenemase-producing Enterobacterales causing secondary infections during the COVID-19 crisis at a New York City hospital.</title>
        <authorList>
            <person name="Gomez-Simmonds A."/>
            <person name="Annavajhala M.K."/>
            <person name="Uhlemann A.-C."/>
        </authorList>
    </citation>
    <scope>NUCLEOTIDE SEQUENCE</scope>
    <source>
        <strain evidence="1">KP1827</strain>
    </source>
</reference>
<name>A0A927DQJ0_KLEPN</name>
<organism evidence="1 2">
    <name type="scientific">Klebsiella pneumoniae</name>
    <dbReference type="NCBI Taxonomy" id="573"/>
    <lineage>
        <taxon>Bacteria</taxon>
        <taxon>Pseudomonadati</taxon>
        <taxon>Pseudomonadota</taxon>
        <taxon>Gammaproteobacteria</taxon>
        <taxon>Enterobacterales</taxon>
        <taxon>Enterobacteriaceae</taxon>
        <taxon>Klebsiella/Raoultella group</taxon>
        <taxon>Klebsiella</taxon>
        <taxon>Klebsiella pneumoniae complex</taxon>
    </lineage>
</organism>
<gene>
    <name evidence="1" type="ORF">IE979_19220</name>
</gene>
<dbReference type="Proteomes" id="UP000639195">
    <property type="component" value="Unassembled WGS sequence"/>
</dbReference>
<dbReference type="AlphaFoldDB" id="A0A927DQJ0"/>
<comment type="caution">
    <text evidence="1">The sequence shown here is derived from an EMBL/GenBank/DDBJ whole genome shotgun (WGS) entry which is preliminary data.</text>
</comment>
<protein>
    <submittedName>
        <fullName evidence="1">Uncharacterized protein</fullName>
    </submittedName>
</protein>